<sequence length="95" mass="10453">MNPSPVAAMPRDAQIRLVSEHGTSSWVLSIRDGDGSWRQQDTMPASPRTGTLRDLVEHDRVPQWVAGALGVLKVCLRLAETSPLPVWRVAAQQVK</sequence>
<dbReference type="RefSeq" id="WP_112281093.1">
    <property type="nucleotide sequence ID" value="NZ_MASW01000002.1"/>
</dbReference>
<name>A0A2V4AYJ7_9PSEU</name>
<accession>A0A2V4AYJ7</accession>
<proteinExistence type="predicted"/>
<comment type="caution">
    <text evidence="1">The sequence shown here is derived from an EMBL/GenBank/DDBJ whole genome shotgun (WGS) entry which is preliminary data.</text>
</comment>
<evidence type="ECO:0000313" key="2">
    <source>
        <dbReference type="Proteomes" id="UP000249915"/>
    </source>
</evidence>
<organism evidence="1 2">
    <name type="scientific">Prauserella muralis</name>
    <dbReference type="NCBI Taxonomy" id="588067"/>
    <lineage>
        <taxon>Bacteria</taxon>
        <taxon>Bacillati</taxon>
        <taxon>Actinomycetota</taxon>
        <taxon>Actinomycetes</taxon>
        <taxon>Pseudonocardiales</taxon>
        <taxon>Pseudonocardiaceae</taxon>
        <taxon>Prauserella</taxon>
    </lineage>
</organism>
<reference evidence="1 2" key="1">
    <citation type="submission" date="2016-07" db="EMBL/GenBank/DDBJ databases">
        <title>Draft genome sequence of Prauserella muralis DSM 45305, isolated from a mould-covered wall in an indoor environment.</title>
        <authorList>
            <person name="Ruckert C."/>
            <person name="Albersmeier A."/>
            <person name="Jiang C.-L."/>
            <person name="Jiang Y."/>
            <person name="Kalinowski J."/>
            <person name="Schneider O."/>
            <person name="Winkler A."/>
            <person name="Zotchev S.B."/>
        </authorList>
    </citation>
    <scope>NUCLEOTIDE SEQUENCE [LARGE SCALE GENOMIC DNA]</scope>
    <source>
        <strain evidence="1 2">DSM 45305</strain>
    </source>
</reference>
<protein>
    <submittedName>
        <fullName evidence="1">Uncharacterized protein</fullName>
    </submittedName>
</protein>
<dbReference type="AlphaFoldDB" id="A0A2V4AYJ7"/>
<gene>
    <name evidence="1" type="ORF">BAY60_11455</name>
</gene>
<dbReference type="EMBL" id="MASW01000002">
    <property type="protein sequence ID" value="PXY27091.1"/>
    <property type="molecule type" value="Genomic_DNA"/>
</dbReference>
<keyword evidence="2" id="KW-1185">Reference proteome</keyword>
<evidence type="ECO:0000313" key="1">
    <source>
        <dbReference type="EMBL" id="PXY27091.1"/>
    </source>
</evidence>
<dbReference type="Proteomes" id="UP000249915">
    <property type="component" value="Unassembled WGS sequence"/>
</dbReference>